<evidence type="ECO:0000256" key="7">
    <source>
        <dbReference type="PROSITE-ProRule" id="PRU01240"/>
    </source>
</evidence>
<dbReference type="EMBL" id="JBHUIK010000001">
    <property type="protein sequence ID" value="MFD2212228.1"/>
    <property type="molecule type" value="Genomic_DNA"/>
</dbReference>
<feature type="active site" description="Charge relay system" evidence="7">
    <location>
        <position position="203"/>
    </location>
</feature>
<dbReference type="CDD" id="cd07484">
    <property type="entry name" value="Peptidases_S8_Thermitase_like"/>
    <property type="match status" value="1"/>
</dbReference>
<dbReference type="InterPro" id="IPR023828">
    <property type="entry name" value="Peptidase_S8_Ser-AS"/>
</dbReference>
<keyword evidence="5 7" id="KW-0378">Hydrolase</keyword>
<dbReference type="PROSITE" id="PS00137">
    <property type="entry name" value="SUBTILASE_HIS"/>
    <property type="match status" value="1"/>
</dbReference>
<evidence type="ECO:0000256" key="5">
    <source>
        <dbReference type="ARBA" id="ARBA00022801"/>
    </source>
</evidence>
<evidence type="ECO:0000256" key="1">
    <source>
        <dbReference type="ARBA" id="ARBA00004613"/>
    </source>
</evidence>
<evidence type="ECO:0000256" key="3">
    <source>
        <dbReference type="ARBA" id="ARBA00022525"/>
    </source>
</evidence>
<evidence type="ECO:0000256" key="4">
    <source>
        <dbReference type="ARBA" id="ARBA00022670"/>
    </source>
</evidence>
<comment type="similarity">
    <text evidence="2 7 8">Belongs to the peptidase S8 family.</text>
</comment>
<name>A0ABW5BTR0_9BACI</name>
<dbReference type="InterPro" id="IPR051048">
    <property type="entry name" value="Peptidase_S8/S53_subtilisin"/>
</dbReference>
<evidence type="ECO:0000313" key="11">
    <source>
        <dbReference type="Proteomes" id="UP001597318"/>
    </source>
</evidence>
<sequence length="451" mass="49662">MKKRGLIVTSVIVLLIIGTITLSNARKDHNSSSNNLNLNPTIEQSNYKQLNTTTQNQINKIDSVTFNQNLEQELNHNPAILTINHSPRLRSHFYHDEVTVKFKDALSAQELTKISHDINGKLQSSHHTSYIFKSDFKSPFDLVSYFSKRNDVMYAEPNFLYMQNQQPNDLLYRDYQYNLPMIQTEAGWNISTGSDENIIAVIDSGVDLNHPDLRHRLVEGYNVLDENSPPNDDNGHGTHVAGIIASETNNGLGVAGITWFNKIMPIKAMNAEGYGSSFDIAKGIVWAVDHGANVINMSLGNYQYSDIMRDAVAYAFEKDVMIVAATGNDHTDQTAFPAAYPEVFSVSAVNNIGNFAEFSNFGTYVDVVAPGVNIPSTYIGHQYAALSGTSMAAPHVSALAGLIRSANPTLTNEQVMTVIRKTTTDLGQPGKDILYGDGLINVEAALKQAKE</sequence>
<dbReference type="PANTHER" id="PTHR43399">
    <property type="entry name" value="SUBTILISIN-RELATED"/>
    <property type="match status" value="1"/>
</dbReference>
<keyword evidence="11" id="KW-1185">Reference proteome</keyword>
<dbReference type="Proteomes" id="UP001597318">
    <property type="component" value="Unassembled WGS sequence"/>
</dbReference>
<comment type="caution">
    <text evidence="10">The sequence shown here is derived from an EMBL/GenBank/DDBJ whole genome shotgun (WGS) entry which is preliminary data.</text>
</comment>
<dbReference type="Pfam" id="PF00082">
    <property type="entry name" value="Peptidase_S8"/>
    <property type="match status" value="1"/>
</dbReference>
<proteinExistence type="inferred from homology"/>
<keyword evidence="3" id="KW-0964">Secreted</keyword>
<dbReference type="GO" id="GO:0016787">
    <property type="term" value="F:hydrolase activity"/>
    <property type="evidence" value="ECO:0007669"/>
    <property type="project" value="UniProtKB-KW"/>
</dbReference>
<evidence type="ECO:0000256" key="6">
    <source>
        <dbReference type="ARBA" id="ARBA00022825"/>
    </source>
</evidence>
<feature type="domain" description="Peptidase S8/S53" evidence="9">
    <location>
        <begin position="197"/>
        <end position="438"/>
    </location>
</feature>
<dbReference type="InterPro" id="IPR036852">
    <property type="entry name" value="Peptidase_S8/S53_dom_sf"/>
</dbReference>
<feature type="active site" description="Charge relay system" evidence="7">
    <location>
        <position position="236"/>
    </location>
</feature>
<dbReference type="SUPFAM" id="SSF52743">
    <property type="entry name" value="Subtilisin-like"/>
    <property type="match status" value="1"/>
</dbReference>
<dbReference type="InterPro" id="IPR015500">
    <property type="entry name" value="Peptidase_S8_subtilisin-rel"/>
</dbReference>
<accession>A0ABW5BTR0</accession>
<evidence type="ECO:0000256" key="8">
    <source>
        <dbReference type="RuleBase" id="RU003355"/>
    </source>
</evidence>
<protein>
    <submittedName>
        <fullName evidence="10">S8 family peptidase</fullName>
        <ecNumber evidence="10">3.4.-.-</ecNumber>
    </submittedName>
</protein>
<keyword evidence="4 7" id="KW-0645">Protease</keyword>
<keyword evidence="6 7" id="KW-0720">Serine protease</keyword>
<dbReference type="InterPro" id="IPR022398">
    <property type="entry name" value="Peptidase_S8_His-AS"/>
</dbReference>
<organism evidence="10 11">
    <name type="scientific">Metabacillus endolithicus</name>
    <dbReference type="NCBI Taxonomy" id="1535204"/>
    <lineage>
        <taxon>Bacteria</taxon>
        <taxon>Bacillati</taxon>
        <taxon>Bacillota</taxon>
        <taxon>Bacilli</taxon>
        <taxon>Bacillales</taxon>
        <taxon>Bacillaceae</taxon>
        <taxon>Metabacillus</taxon>
    </lineage>
</organism>
<evidence type="ECO:0000259" key="9">
    <source>
        <dbReference type="Pfam" id="PF00082"/>
    </source>
</evidence>
<dbReference type="PRINTS" id="PR00723">
    <property type="entry name" value="SUBTILISIN"/>
</dbReference>
<evidence type="ECO:0000313" key="10">
    <source>
        <dbReference type="EMBL" id="MFD2212228.1"/>
    </source>
</evidence>
<dbReference type="Gene3D" id="3.40.50.200">
    <property type="entry name" value="Peptidase S8/S53 domain"/>
    <property type="match status" value="1"/>
</dbReference>
<dbReference type="PANTHER" id="PTHR43399:SF4">
    <property type="entry name" value="CELL WALL-ASSOCIATED PROTEASE"/>
    <property type="match status" value="1"/>
</dbReference>
<gene>
    <name evidence="10" type="ORF">ACFSKK_00720</name>
</gene>
<dbReference type="PROSITE" id="PS00138">
    <property type="entry name" value="SUBTILASE_SER"/>
    <property type="match status" value="1"/>
</dbReference>
<dbReference type="InterPro" id="IPR000209">
    <property type="entry name" value="Peptidase_S8/S53_dom"/>
</dbReference>
<dbReference type="InterPro" id="IPR034084">
    <property type="entry name" value="Thermitase-like_dom"/>
</dbReference>
<comment type="subcellular location">
    <subcellularLocation>
        <location evidence="1">Secreted</location>
    </subcellularLocation>
</comment>
<dbReference type="RefSeq" id="WP_247342800.1">
    <property type="nucleotide sequence ID" value="NZ_CP095550.1"/>
</dbReference>
<feature type="active site" description="Charge relay system" evidence="7">
    <location>
        <position position="390"/>
    </location>
</feature>
<dbReference type="InterPro" id="IPR023827">
    <property type="entry name" value="Peptidase_S8_Asp-AS"/>
</dbReference>
<dbReference type="PROSITE" id="PS51892">
    <property type="entry name" value="SUBTILASE"/>
    <property type="match status" value="1"/>
</dbReference>
<evidence type="ECO:0000256" key="2">
    <source>
        <dbReference type="ARBA" id="ARBA00011073"/>
    </source>
</evidence>
<dbReference type="EC" id="3.4.-.-" evidence="10"/>
<reference evidence="11" key="1">
    <citation type="journal article" date="2019" name="Int. J. Syst. Evol. Microbiol.">
        <title>The Global Catalogue of Microorganisms (GCM) 10K type strain sequencing project: providing services to taxonomists for standard genome sequencing and annotation.</title>
        <authorList>
            <consortium name="The Broad Institute Genomics Platform"/>
            <consortium name="The Broad Institute Genome Sequencing Center for Infectious Disease"/>
            <person name="Wu L."/>
            <person name="Ma J."/>
        </authorList>
    </citation>
    <scope>NUCLEOTIDE SEQUENCE [LARGE SCALE GENOMIC DNA]</scope>
    <source>
        <strain evidence="11">CGMCC 1.15474</strain>
    </source>
</reference>
<dbReference type="PROSITE" id="PS00136">
    <property type="entry name" value="SUBTILASE_ASP"/>
    <property type="match status" value="1"/>
</dbReference>